<dbReference type="AlphaFoldDB" id="A0A0H1R265"/>
<feature type="region of interest" description="Disordered" evidence="1">
    <location>
        <begin position="25"/>
        <end position="69"/>
    </location>
</feature>
<evidence type="ECO:0000313" key="2">
    <source>
        <dbReference type="EMBL" id="KLK89149.1"/>
    </source>
</evidence>
<dbReference type="STRING" id="1550566.SZ63_01520"/>
<gene>
    <name evidence="2" type="ORF">SZ63_01520</name>
</gene>
<protein>
    <submittedName>
        <fullName evidence="2">Uncharacterized protein</fullName>
    </submittedName>
</protein>
<evidence type="ECO:0000313" key="3">
    <source>
        <dbReference type="Proteomes" id="UP000035301"/>
    </source>
</evidence>
<feature type="compositionally biased region" description="Basic residues" evidence="1">
    <location>
        <begin position="42"/>
        <end position="69"/>
    </location>
</feature>
<dbReference type="Proteomes" id="UP000035301">
    <property type="component" value="Unassembled WGS sequence"/>
</dbReference>
<organism evidence="2 3">
    <name type="scientific">Methanoculleus sediminis</name>
    <dbReference type="NCBI Taxonomy" id="1550566"/>
    <lineage>
        <taxon>Archaea</taxon>
        <taxon>Methanobacteriati</taxon>
        <taxon>Methanobacteriota</taxon>
        <taxon>Stenosarchaea group</taxon>
        <taxon>Methanomicrobia</taxon>
        <taxon>Methanomicrobiales</taxon>
        <taxon>Methanomicrobiaceae</taxon>
        <taxon>Methanoculleus</taxon>
    </lineage>
</organism>
<proteinExistence type="predicted"/>
<name>A0A0H1R265_9EURY</name>
<keyword evidence="3" id="KW-1185">Reference proteome</keyword>
<accession>A0A0H1R265</accession>
<reference evidence="2 3" key="1">
    <citation type="journal article" date="2015" name="Int. J. Syst. Evol. Microbiol.">
        <title>Methanoculleus sediminis sp. nov., a methanogen from sediments near a submarine mud volcano.</title>
        <authorList>
            <person name="Chen S.C."/>
            <person name="Chen M.F."/>
            <person name="Lai M.C."/>
            <person name="Weng C.Y."/>
            <person name="Wu S.Y."/>
            <person name="Lin S."/>
            <person name="Yang T.F."/>
            <person name="Chen P.C."/>
        </authorList>
    </citation>
    <scope>NUCLEOTIDE SEQUENCE [LARGE SCALE GENOMIC DNA]</scope>
    <source>
        <strain evidence="2 3">S3Fa</strain>
    </source>
</reference>
<dbReference type="EMBL" id="JXOJ01000001">
    <property type="protein sequence ID" value="KLK89149.1"/>
    <property type="molecule type" value="Genomic_DNA"/>
</dbReference>
<sequence length="69" mass="8514">MPDGLRRGLRLRAWRTVRRRRRPRLRSARPVTDGIGLLQHPSLRRRYGERRYRPRRGRGLHPRRNRTPR</sequence>
<evidence type="ECO:0000256" key="1">
    <source>
        <dbReference type="SAM" id="MobiDB-lite"/>
    </source>
</evidence>
<comment type="caution">
    <text evidence="2">The sequence shown here is derived from an EMBL/GenBank/DDBJ whole genome shotgun (WGS) entry which is preliminary data.</text>
</comment>